<proteinExistence type="predicted"/>
<protein>
    <submittedName>
        <fullName evidence="1">Uncharacterized protein</fullName>
    </submittedName>
</protein>
<evidence type="ECO:0000313" key="2">
    <source>
        <dbReference type="Proteomes" id="UP000807342"/>
    </source>
</evidence>
<evidence type="ECO:0000313" key="1">
    <source>
        <dbReference type="EMBL" id="KAF9448429.1"/>
    </source>
</evidence>
<dbReference type="Proteomes" id="UP000807342">
    <property type="component" value="Unassembled WGS sequence"/>
</dbReference>
<accession>A0A9P5XCD9</accession>
<gene>
    <name evidence="1" type="ORF">P691DRAFT_781061</name>
</gene>
<comment type="caution">
    <text evidence="1">The sequence shown here is derived from an EMBL/GenBank/DDBJ whole genome shotgun (WGS) entry which is preliminary data.</text>
</comment>
<dbReference type="EMBL" id="MU151162">
    <property type="protein sequence ID" value="KAF9448429.1"/>
    <property type="molecule type" value="Genomic_DNA"/>
</dbReference>
<sequence>MENTSKSTKDCPPSSQSTVGLAIRLVPKLIGFAVNSSWRSHCWSSLVVWTTTSIVHGGIHKGCIFVWCAPLNIHYVKVPLKTQSCLTAGLLIWILQQRSKPSTPKLLMSNSSDSSNVFNTLVSSCQFHELTSHWSHCDDCQFTWGLTIMFEIPSIFDLVWDLSGWTPEWVVDAEM</sequence>
<name>A0A9P5XCD9_9AGAR</name>
<keyword evidence="2" id="KW-1185">Reference proteome</keyword>
<organism evidence="1 2">
    <name type="scientific">Macrolepiota fuliginosa MF-IS2</name>
    <dbReference type="NCBI Taxonomy" id="1400762"/>
    <lineage>
        <taxon>Eukaryota</taxon>
        <taxon>Fungi</taxon>
        <taxon>Dikarya</taxon>
        <taxon>Basidiomycota</taxon>
        <taxon>Agaricomycotina</taxon>
        <taxon>Agaricomycetes</taxon>
        <taxon>Agaricomycetidae</taxon>
        <taxon>Agaricales</taxon>
        <taxon>Agaricineae</taxon>
        <taxon>Agaricaceae</taxon>
        <taxon>Macrolepiota</taxon>
    </lineage>
</organism>
<reference evidence="1" key="1">
    <citation type="submission" date="2020-11" db="EMBL/GenBank/DDBJ databases">
        <authorList>
            <consortium name="DOE Joint Genome Institute"/>
            <person name="Ahrendt S."/>
            <person name="Riley R."/>
            <person name="Andreopoulos W."/>
            <person name="Labutti K."/>
            <person name="Pangilinan J."/>
            <person name="Ruiz-Duenas F.J."/>
            <person name="Barrasa J.M."/>
            <person name="Sanchez-Garcia M."/>
            <person name="Camarero S."/>
            <person name="Miyauchi S."/>
            <person name="Serrano A."/>
            <person name="Linde D."/>
            <person name="Babiker R."/>
            <person name="Drula E."/>
            <person name="Ayuso-Fernandez I."/>
            <person name="Pacheco R."/>
            <person name="Padilla G."/>
            <person name="Ferreira P."/>
            <person name="Barriuso J."/>
            <person name="Kellner H."/>
            <person name="Castanera R."/>
            <person name="Alfaro M."/>
            <person name="Ramirez L."/>
            <person name="Pisabarro A.G."/>
            <person name="Kuo A."/>
            <person name="Tritt A."/>
            <person name="Lipzen A."/>
            <person name="He G."/>
            <person name="Yan M."/>
            <person name="Ng V."/>
            <person name="Cullen D."/>
            <person name="Martin F."/>
            <person name="Rosso M.-N."/>
            <person name="Henrissat B."/>
            <person name="Hibbett D."/>
            <person name="Martinez A.T."/>
            <person name="Grigoriev I.V."/>
        </authorList>
    </citation>
    <scope>NUCLEOTIDE SEQUENCE</scope>
    <source>
        <strain evidence="1">MF-IS2</strain>
    </source>
</reference>
<dbReference type="AlphaFoldDB" id="A0A9P5XCD9"/>